<reference evidence="1 2" key="1">
    <citation type="journal article" date="2020" name="Insects">
        <title>Bacteria Belonging to Pseudomonas typographi sp. nov. from the Bark Beetle Ips typographus Have Genomic Potential to Aid in the Host Ecology.</title>
        <authorList>
            <person name="Peral-Aranega E."/>
            <person name="Saati-Santamaria Z."/>
            <person name="Kolarik M."/>
            <person name="Rivas R."/>
            <person name="Garcia-Fraile P."/>
        </authorList>
    </citation>
    <scope>NUCLEOTIDE SEQUENCE [LARGE SCALE GENOMIC DNA]</scope>
    <source>
        <strain evidence="1 2">CA3A</strain>
    </source>
</reference>
<comment type="caution">
    <text evidence="1">The sequence shown here is derived from an EMBL/GenBank/DDBJ whole genome shotgun (WGS) entry which is preliminary data.</text>
</comment>
<protein>
    <submittedName>
        <fullName evidence="1">Uncharacterized protein</fullName>
    </submittedName>
</protein>
<feature type="non-terminal residue" evidence="1">
    <location>
        <position position="1"/>
    </location>
</feature>
<dbReference type="Proteomes" id="UP000805841">
    <property type="component" value="Unassembled WGS sequence"/>
</dbReference>
<sequence length="55" mass="6665">YLDDLERLDRPPFYEAMVEQCITRMEGSRAISAEEFNYYCERFRRLAGRDVRRVA</sequence>
<keyword evidence="2" id="KW-1185">Reference proteome</keyword>
<dbReference type="EMBL" id="JAAOCA010000139">
    <property type="protein sequence ID" value="MBD1602542.1"/>
    <property type="molecule type" value="Genomic_DNA"/>
</dbReference>
<accession>A0ABR7ZB17</accession>
<proteinExistence type="predicted"/>
<evidence type="ECO:0000313" key="1">
    <source>
        <dbReference type="EMBL" id="MBD1602542.1"/>
    </source>
</evidence>
<evidence type="ECO:0000313" key="2">
    <source>
        <dbReference type="Proteomes" id="UP000805841"/>
    </source>
</evidence>
<gene>
    <name evidence="1" type="ORF">HAQ05_28160</name>
</gene>
<name>A0ABR7ZB17_9PSED</name>
<organism evidence="1 2">
    <name type="scientific">Pseudomonas typographi</name>
    <dbReference type="NCBI Taxonomy" id="2715964"/>
    <lineage>
        <taxon>Bacteria</taxon>
        <taxon>Pseudomonadati</taxon>
        <taxon>Pseudomonadota</taxon>
        <taxon>Gammaproteobacteria</taxon>
        <taxon>Pseudomonadales</taxon>
        <taxon>Pseudomonadaceae</taxon>
        <taxon>Pseudomonas</taxon>
    </lineage>
</organism>